<dbReference type="EMBL" id="JAADZU010000005">
    <property type="protein sequence ID" value="NDK88431.1"/>
    <property type="molecule type" value="Genomic_DNA"/>
</dbReference>
<sequence length="71" mass="7838">MRSHPRNVCAGRRRPGCRSSVRSFLIGRMEMGGRVTYTLTGMGRELSDVVDALGTWGTRWIGELGDADLDP</sequence>
<gene>
    <name evidence="2" type="ORF">GYA93_02375</name>
</gene>
<dbReference type="SUPFAM" id="SSF46785">
    <property type="entry name" value="Winged helix' DNA-binding domain"/>
    <property type="match status" value="1"/>
</dbReference>
<feature type="non-terminal residue" evidence="2">
    <location>
        <position position="71"/>
    </location>
</feature>
<comment type="caution">
    <text evidence="2">The sequence shown here is derived from an EMBL/GenBank/DDBJ whole genome shotgun (WGS) entry which is preliminary data.</text>
</comment>
<dbReference type="InterPro" id="IPR036390">
    <property type="entry name" value="WH_DNA-bd_sf"/>
</dbReference>
<dbReference type="Gene3D" id="1.10.10.10">
    <property type="entry name" value="Winged helix-like DNA-binding domain superfamily/Winged helix DNA-binding domain"/>
    <property type="match status" value="1"/>
</dbReference>
<evidence type="ECO:0000259" key="1">
    <source>
        <dbReference type="Pfam" id="PF01638"/>
    </source>
</evidence>
<dbReference type="Pfam" id="PF01638">
    <property type="entry name" value="HxlR"/>
    <property type="match status" value="1"/>
</dbReference>
<keyword evidence="3" id="KW-1185">Reference proteome</keyword>
<feature type="domain" description="HTH hxlR-type" evidence="1">
    <location>
        <begin position="30"/>
        <end position="62"/>
    </location>
</feature>
<name>A0A7K3LK37_9ACTN</name>
<reference evidence="2 3" key="1">
    <citation type="submission" date="2020-01" db="EMBL/GenBank/DDBJ databases">
        <title>Investigation of new actinobacteria for the biodesulphurisation of diesel fuel.</title>
        <authorList>
            <person name="Athi Narayanan S.M."/>
        </authorList>
    </citation>
    <scope>NUCLEOTIDE SEQUENCE [LARGE SCALE GENOMIC DNA]</scope>
    <source>
        <strain evidence="2 3">213E</strain>
    </source>
</reference>
<dbReference type="InterPro" id="IPR036388">
    <property type="entry name" value="WH-like_DNA-bd_sf"/>
</dbReference>
<evidence type="ECO:0000313" key="3">
    <source>
        <dbReference type="Proteomes" id="UP000466307"/>
    </source>
</evidence>
<organism evidence="2 3">
    <name type="scientific">Gordonia desulfuricans</name>
    <dbReference type="NCBI Taxonomy" id="89051"/>
    <lineage>
        <taxon>Bacteria</taxon>
        <taxon>Bacillati</taxon>
        <taxon>Actinomycetota</taxon>
        <taxon>Actinomycetes</taxon>
        <taxon>Mycobacteriales</taxon>
        <taxon>Gordoniaceae</taxon>
        <taxon>Gordonia</taxon>
    </lineage>
</organism>
<evidence type="ECO:0000313" key="2">
    <source>
        <dbReference type="EMBL" id="NDK88431.1"/>
    </source>
</evidence>
<dbReference type="InterPro" id="IPR002577">
    <property type="entry name" value="HTH_HxlR"/>
</dbReference>
<dbReference type="Proteomes" id="UP000466307">
    <property type="component" value="Unassembled WGS sequence"/>
</dbReference>
<dbReference type="AlphaFoldDB" id="A0A7K3LK37"/>
<protein>
    <recommendedName>
        <fullName evidence="1">HTH hxlR-type domain-containing protein</fullName>
    </recommendedName>
</protein>
<proteinExistence type="predicted"/>
<accession>A0A7K3LK37</accession>